<dbReference type="AlphaFoldDB" id="A0A1I7NWD1"/>
<keyword evidence="5 9" id="KW-0822">Tryptophan biosynthesis</keyword>
<dbReference type="PANTHER" id="PTHR43285:SF2">
    <property type="entry name" value="ANTHRANILATE PHOSPHORIBOSYLTRANSFERASE"/>
    <property type="match status" value="1"/>
</dbReference>
<organism evidence="12 13">
    <name type="scientific">Hyphomicrobium facile</name>
    <dbReference type="NCBI Taxonomy" id="51670"/>
    <lineage>
        <taxon>Bacteria</taxon>
        <taxon>Pseudomonadati</taxon>
        <taxon>Pseudomonadota</taxon>
        <taxon>Alphaproteobacteria</taxon>
        <taxon>Hyphomicrobiales</taxon>
        <taxon>Hyphomicrobiaceae</taxon>
        <taxon>Hyphomicrobium</taxon>
    </lineage>
</organism>
<feature type="domain" description="Glycosyl transferase family 3" evidence="10">
    <location>
        <begin position="86"/>
        <end position="334"/>
    </location>
</feature>
<comment type="pathway">
    <text evidence="1 9">Amino-acid biosynthesis; L-tryptophan biosynthesis; L-tryptophan from chorismate: step 2/5.</text>
</comment>
<dbReference type="SUPFAM" id="SSF52418">
    <property type="entry name" value="Nucleoside phosphorylase/phosphoribosyltransferase catalytic domain"/>
    <property type="match status" value="1"/>
</dbReference>
<feature type="binding site" evidence="9">
    <location>
        <position position="91"/>
    </location>
    <ligand>
        <name>anthranilate</name>
        <dbReference type="ChEBI" id="CHEBI:16567"/>
        <label>1</label>
    </ligand>
</feature>
<dbReference type="UniPathway" id="UPA00035">
    <property type="reaction ID" value="UER00041"/>
</dbReference>
<dbReference type="Pfam" id="PF02885">
    <property type="entry name" value="Glycos_trans_3N"/>
    <property type="match status" value="1"/>
</dbReference>
<dbReference type="STRING" id="51670.SAMN04488557_3914"/>
<evidence type="ECO:0000259" key="10">
    <source>
        <dbReference type="Pfam" id="PF00591"/>
    </source>
</evidence>
<feature type="binding site" evidence="9">
    <location>
        <position position="236"/>
    </location>
    <ligand>
        <name>Mg(2+)</name>
        <dbReference type="ChEBI" id="CHEBI:18420"/>
        <label>2</label>
    </ligand>
</feature>
<keyword evidence="9" id="KW-0460">Magnesium</keyword>
<comment type="cofactor">
    <cofactor evidence="9">
        <name>Mg(2+)</name>
        <dbReference type="ChEBI" id="CHEBI:18420"/>
    </cofactor>
    <text evidence="9">Binds 2 magnesium ions per monomer.</text>
</comment>
<feature type="binding site" evidence="9">
    <location>
        <begin position="94"/>
        <end position="95"/>
    </location>
    <ligand>
        <name>5-phospho-alpha-D-ribose 1-diphosphate</name>
        <dbReference type="ChEBI" id="CHEBI:58017"/>
    </ligand>
</feature>
<reference evidence="13" key="1">
    <citation type="submission" date="2016-10" db="EMBL/GenBank/DDBJ databases">
        <authorList>
            <person name="Varghese N."/>
            <person name="Submissions S."/>
        </authorList>
    </citation>
    <scope>NUCLEOTIDE SEQUENCE [LARGE SCALE GENOMIC DNA]</scope>
    <source>
        <strain evidence="13">DSM 1565</strain>
    </source>
</reference>
<feature type="binding site" evidence="9">
    <location>
        <begin position="101"/>
        <end position="104"/>
    </location>
    <ligand>
        <name>5-phospho-alpha-D-ribose 1-diphosphate</name>
        <dbReference type="ChEBI" id="CHEBI:58017"/>
    </ligand>
</feature>
<dbReference type="PANTHER" id="PTHR43285">
    <property type="entry name" value="ANTHRANILATE PHOSPHORIBOSYLTRANSFERASE"/>
    <property type="match status" value="1"/>
</dbReference>
<dbReference type="GO" id="GO:0000287">
    <property type="term" value="F:magnesium ion binding"/>
    <property type="evidence" value="ECO:0007669"/>
    <property type="project" value="UniProtKB-UniRule"/>
</dbReference>
<evidence type="ECO:0000256" key="3">
    <source>
        <dbReference type="ARBA" id="ARBA00022676"/>
    </source>
</evidence>
<dbReference type="NCBIfam" id="TIGR01245">
    <property type="entry name" value="trpD"/>
    <property type="match status" value="1"/>
</dbReference>
<feature type="binding site" evidence="9">
    <location>
        <position position="122"/>
    </location>
    <ligand>
        <name>anthranilate</name>
        <dbReference type="ChEBI" id="CHEBI:16567"/>
        <label>1</label>
    </ligand>
</feature>
<feature type="binding site" evidence="9">
    <location>
        <position position="177"/>
    </location>
    <ligand>
        <name>anthranilate</name>
        <dbReference type="ChEBI" id="CHEBI:16567"/>
        <label>2</label>
    </ligand>
</feature>
<feature type="binding site" evidence="9">
    <location>
        <position position="103"/>
    </location>
    <ligand>
        <name>Mg(2+)</name>
        <dbReference type="ChEBI" id="CHEBI:18420"/>
        <label>1</label>
    </ligand>
</feature>
<gene>
    <name evidence="9" type="primary">trpD</name>
    <name evidence="12" type="ORF">SAMN04488557_3914</name>
</gene>
<comment type="similarity">
    <text evidence="9">Belongs to the anthranilate phosphoribosyltransferase family.</text>
</comment>
<comment type="similarity">
    <text evidence="8">In the C-terminal section; belongs to the anthranilate phosphoribosyltransferase family.</text>
</comment>
<keyword evidence="3 9" id="KW-0328">Glycosyltransferase</keyword>
<proteinExistence type="inferred from homology"/>
<feature type="binding site" evidence="9">
    <location>
        <position position="131"/>
    </location>
    <ligand>
        <name>5-phospho-alpha-D-ribose 1-diphosphate</name>
        <dbReference type="ChEBI" id="CHEBI:58017"/>
    </ligand>
</feature>
<dbReference type="Gene3D" id="1.20.970.10">
    <property type="entry name" value="Transferase, Pyrimidine Nucleoside Phosphorylase, Chain C"/>
    <property type="match status" value="1"/>
</dbReference>
<name>A0A1I7NWD1_9HYPH</name>
<comment type="catalytic activity">
    <reaction evidence="7 9">
        <text>N-(5-phospho-beta-D-ribosyl)anthranilate + diphosphate = 5-phospho-alpha-D-ribose 1-diphosphate + anthranilate</text>
        <dbReference type="Rhea" id="RHEA:11768"/>
        <dbReference type="ChEBI" id="CHEBI:16567"/>
        <dbReference type="ChEBI" id="CHEBI:18277"/>
        <dbReference type="ChEBI" id="CHEBI:33019"/>
        <dbReference type="ChEBI" id="CHEBI:58017"/>
        <dbReference type="EC" id="2.4.2.18"/>
    </reaction>
</comment>
<dbReference type="Gene3D" id="3.40.1030.10">
    <property type="entry name" value="Nucleoside phosphorylase/phosphoribosyltransferase catalytic domain"/>
    <property type="match status" value="1"/>
</dbReference>
<feature type="binding site" evidence="9">
    <location>
        <position position="99"/>
    </location>
    <ligand>
        <name>5-phospho-alpha-D-ribose 1-diphosphate</name>
        <dbReference type="ChEBI" id="CHEBI:58017"/>
    </ligand>
</feature>
<keyword evidence="4 9" id="KW-0808">Transferase</keyword>
<feature type="binding site" evidence="9">
    <location>
        <position position="91"/>
    </location>
    <ligand>
        <name>5-phospho-alpha-D-ribose 1-diphosphate</name>
        <dbReference type="ChEBI" id="CHEBI:58017"/>
    </ligand>
</feature>
<comment type="function">
    <text evidence="9">Catalyzes the transfer of the phosphoribosyl group of 5-phosphorylribose-1-pyrophosphate (PRPP) to anthranilate to yield N-(5'-phosphoribosyl)-anthranilate (PRA).</text>
</comment>
<dbReference type="InterPro" id="IPR005940">
    <property type="entry name" value="Anthranilate_Pribosyl_Tfrase"/>
</dbReference>
<dbReference type="InterPro" id="IPR035902">
    <property type="entry name" value="Nuc_phospho_transferase"/>
</dbReference>
<evidence type="ECO:0000256" key="8">
    <source>
        <dbReference type="ARBA" id="ARBA00061188"/>
    </source>
</evidence>
<keyword evidence="9" id="KW-0479">Metal-binding</keyword>
<evidence type="ECO:0000256" key="1">
    <source>
        <dbReference type="ARBA" id="ARBA00004907"/>
    </source>
</evidence>
<dbReference type="Proteomes" id="UP000199423">
    <property type="component" value="Unassembled WGS sequence"/>
</dbReference>
<dbReference type="EC" id="2.4.2.18" evidence="9"/>
<dbReference type="InterPro" id="IPR036320">
    <property type="entry name" value="Glycosyl_Trfase_fam3_N_dom_sf"/>
</dbReference>
<evidence type="ECO:0000256" key="6">
    <source>
        <dbReference type="ARBA" id="ARBA00023141"/>
    </source>
</evidence>
<evidence type="ECO:0000256" key="4">
    <source>
        <dbReference type="ARBA" id="ARBA00022679"/>
    </source>
</evidence>
<dbReference type="HAMAP" id="MF_00211">
    <property type="entry name" value="TrpD"/>
    <property type="match status" value="1"/>
</dbReference>
<dbReference type="GO" id="GO:0005829">
    <property type="term" value="C:cytosol"/>
    <property type="evidence" value="ECO:0007669"/>
    <property type="project" value="TreeGrafter"/>
</dbReference>
<feature type="binding site" evidence="9">
    <location>
        <begin position="119"/>
        <end position="127"/>
    </location>
    <ligand>
        <name>5-phospho-alpha-D-ribose 1-diphosphate</name>
        <dbReference type="ChEBI" id="CHEBI:58017"/>
    </ligand>
</feature>
<keyword evidence="6 9" id="KW-0057">Aromatic amino acid biosynthesis</keyword>
<dbReference type="InterPro" id="IPR017459">
    <property type="entry name" value="Glycosyl_Trfase_fam3_N_dom"/>
</dbReference>
<comment type="caution">
    <text evidence="9">Lacks conserved residue(s) required for the propagation of feature annotation.</text>
</comment>
<feature type="binding site" evidence="9">
    <location>
        <position position="237"/>
    </location>
    <ligand>
        <name>Mg(2+)</name>
        <dbReference type="ChEBI" id="CHEBI:18420"/>
        <label>2</label>
    </ligand>
</feature>
<evidence type="ECO:0000256" key="2">
    <source>
        <dbReference type="ARBA" id="ARBA00022605"/>
    </source>
</evidence>
<feature type="domain" description="Glycosyl transferase family 3 N-terminal" evidence="11">
    <location>
        <begin position="15"/>
        <end position="75"/>
    </location>
</feature>
<evidence type="ECO:0000256" key="7">
    <source>
        <dbReference type="ARBA" id="ARBA00052328"/>
    </source>
</evidence>
<dbReference type="EMBL" id="FPCH01000004">
    <property type="protein sequence ID" value="SFV38898.1"/>
    <property type="molecule type" value="Genomic_DNA"/>
</dbReference>
<evidence type="ECO:0000313" key="13">
    <source>
        <dbReference type="Proteomes" id="UP000199423"/>
    </source>
</evidence>
<protein>
    <recommendedName>
        <fullName evidence="9">Anthranilate phosphoribosyltransferase</fullName>
        <ecNumber evidence="9">2.4.2.18</ecNumber>
    </recommendedName>
</protein>
<sequence length="349" mass="36102">MTTTATVANPARELKQLMNRIADGETLGDDGMQQALDLLMSGIAPPVAMGAFLMGVRVRGETTEEITGAAKFMRGRMTTVDAPPGAIDIVGTGGDSSGTYNISTAATFVAAGAGAIVAKHGNRAVTSLSGASDVLSALGVKLDVPPVIVSNAIADAGVGFLWAPLYHPTFKTWAPIRADLGLRTLFNLLGPLCNPARVTRQVLGVYDRKLVEPIAEVLRKLGSTHAWVVHGADGMDELTTTGATHVAELKDGDIFAFELTPEDAGLERSHIEALKGGDAATNAAAIHALLQGETGPYRDIVVLNAAAALIVAGKADGLPDGIAKAELSIDSGRAARALDRLVAVTNERV</sequence>
<evidence type="ECO:0000256" key="5">
    <source>
        <dbReference type="ARBA" id="ARBA00022822"/>
    </source>
</evidence>
<keyword evidence="2 9" id="KW-0028">Amino-acid biosynthesis</keyword>
<evidence type="ECO:0000313" key="12">
    <source>
        <dbReference type="EMBL" id="SFV38898.1"/>
    </source>
</evidence>
<feature type="binding site" evidence="9">
    <location>
        <position position="237"/>
    </location>
    <ligand>
        <name>Mg(2+)</name>
        <dbReference type="ChEBI" id="CHEBI:18420"/>
        <label>1</label>
    </ligand>
</feature>
<dbReference type="FunFam" id="3.40.1030.10:FF:000002">
    <property type="entry name" value="Anthranilate phosphoribosyltransferase"/>
    <property type="match status" value="1"/>
</dbReference>
<dbReference type="GO" id="GO:0004048">
    <property type="term" value="F:anthranilate phosphoribosyltransferase activity"/>
    <property type="evidence" value="ECO:0007669"/>
    <property type="project" value="UniProtKB-UniRule"/>
</dbReference>
<evidence type="ECO:0000259" key="11">
    <source>
        <dbReference type="Pfam" id="PF02885"/>
    </source>
</evidence>
<dbReference type="Pfam" id="PF00591">
    <property type="entry name" value="Glycos_transf_3"/>
    <property type="match status" value="1"/>
</dbReference>
<dbReference type="InterPro" id="IPR000312">
    <property type="entry name" value="Glycosyl_Trfase_fam3"/>
</dbReference>
<evidence type="ECO:0000256" key="9">
    <source>
        <dbReference type="HAMAP-Rule" id="MF_00211"/>
    </source>
</evidence>
<accession>A0A1I7NWD1</accession>
<keyword evidence="13" id="KW-1185">Reference proteome</keyword>
<dbReference type="GO" id="GO:0000162">
    <property type="term" value="P:L-tryptophan biosynthetic process"/>
    <property type="evidence" value="ECO:0007669"/>
    <property type="project" value="UniProtKB-UniRule"/>
</dbReference>
<comment type="subunit">
    <text evidence="9">Homodimer.</text>
</comment>
<dbReference type="SUPFAM" id="SSF47648">
    <property type="entry name" value="Nucleoside phosphorylase/phosphoribosyltransferase N-terminal domain"/>
    <property type="match status" value="1"/>
</dbReference>